<sequence length="358" mass="40858">MTSSFSLQSTHYGGRGLFATEPIPKDTLLLTCSSPYATVIFRRFRKEVCGNCFAYAFEAKRNAWNIKADAGSGVWFCTPECRNAWLQEQNVEGLQGLMNASVERLAKTMKQPKGPHTPSPAESMLPEAITLEVHDRAWKNAEEKYAHRGCPTAFLDELELDNVRFLVSAIVQRYFEERQSGTSSASWAALLQLQNNEMNHVYANPYMLDSHTRIYGFLRKAILPVLQPYVQTSEMVRAILGRDQGNVFGIWDMSTEGDSEMLGWSMYPTGSYFNHSESLDSAFKFTHQRFLDCSPNVRKERRGRALCFLTIRDVEPGEELCTNYVDVKDEVVGRRAELLRNWYFHCACKRCHEELGLP</sequence>
<dbReference type="AlphaFoldDB" id="A0A9P7GRD0"/>
<protein>
    <recommendedName>
        <fullName evidence="1">SET domain-containing protein</fullName>
    </recommendedName>
</protein>
<dbReference type="Proteomes" id="UP000717328">
    <property type="component" value="Unassembled WGS sequence"/>
</dbReference>
<dbReference type="PROSITE" id="PS50280">
    <property type="entry name" value="SET"/>
    <property type="match status" value="1"/>
</dbReference>
<dbReference type="InterPro" id="IPR046341">
    <property type="entry name" value="SET_dom_sf"/>
</dbReference>
<dbReference type="CDD" id="cd20071">
    <property type="entry name" value="SET_SMYD"/>
    <property type="match status" value="1"/>
</dbReference>
<dbReference type="PANTHER" id="PTHR12197:SF294">
    <property type="entry name" value="POTENTIAL PROTEIN LYSINE METHYLTRANSFERASE SET6"/>
    <property type="match status" value="1"/>
</dbReference>
<accession>A0A9P7GRD0</accession>
<dbReference type="InterPro" id="IPR050869">
    <property type="entry name" value="H3K4_H4K5_MeTrfase"/>
</dbReference>
<dbReference type="GO" id="GO:0005634">
    <property type="term" value="C:nucleus"/>
    <property type="evidence" value="ECO:0007669"/>
    <property type="project" value="TreeGrafter"/>
</dbReference>
<dbReference type="PANTHER" id="PTHR12197">
    <property type="entry name" value="HISTONE-LYSINE N-METHYLTRANSFERASE SMYD"/>
    <property type="match status" value="1"/>
</dbReference>
<dbReference type="Pfam" id="PF00856">
    <property type="entry name" value="SET"/>
    <property type="match status" value="1"/>
</dbReference>
<reference evidence="2" key="2">
    <citation type="submission" date="2021-10" db="EMBL/GenBank/DDBJ databases">
        <title>Phylogenomics reveals ancestral predisposition of the termite-cultivated fungus Termitomyces towards a domesticated lifestyle.</title>
        <authorList>
            <person name="Auxier B."/>
            <person name="Grum-Grzhimaylo A."/>
            <person name="Cardenas M.E."/>
            <person name="Lodge J.D."/>
            <person name="Laessoe T."/>
            <person name="Pedersen O."/>
            <person name="Smith M.E."/>
            <person name="Kuyper T.W."/>
            <person name="Franco-Molano E.A."/>
            <person name="Baroni T.J."/>
            <person name="Aanen D.K."/>
        </authorList>
    </citation>
    <scope>NUCLEOTIDE SEQUENCE</scope>
    <source>
        <strain evidence="2">D49</strain>
    </source>
</reference>
<evidence type="ECO:0000313" key="2">
    <source>
        <dbReference type="EMBL" id="KAG5653208.1"/>
    </source>
</evidence>
<reference evidence="2" key="1">
    <citation type="submission" date="2021-02" db="EMBL/GenBank/DDBJ databases">
        <authorList>
            <person name="Nieuwenhuis M."/>
            <person name="Van De Peppel L.J.J."/>
        </authorList>
    </citation>
    <scope>NUCLEOTIDE SEQUENCE</scope>
    <source>
        <strain evidence="2">D49</strain>
    </source>
</reference>
<comment type="caution">
    <text evidence="2">The sequence shown here is derived from an EMBL/GenBank/DDBJ whole genome shotgun (WGS) entry which is preliminary data.</text>
</comment>
<evidence type="ECO:0000259" key="1">
    <source>
        <dbReference type="PROSITE" id="PS50280"/>
    </source>
</evidence>
<proteinExistence type="predicted"/>
<feature type="domain" description="SET" evidence="1">
    <location>
        <begin position="1"/>
        <end position="325"/>
    </location>
</feature>
<dbReference type="SUPFAM" id="SSF82199">
    <property type="entry name" value="SET domain"/>
    <property type="match status" value="1"/>
</dbReference>
<keyword evidence="3" id="KW-1185">Reference proteome</keyword>
<name>A0A9P7GRD0_9AGAR</name>
<organism evidence="2 3">
    <name type="scientific">Sphagnurus paluster</name>
    <dbReference type="NCBI Taxonomy" id="117069"/>
    <lineage>
        <taxon>Eukaryota</taxon>
        <taxon>Fungi</taxon>
        <taxon>Dikarya</taxon>
        <taxon>Basidiomycota</taxon>
        <taxon>Agaricomycotina</taxon>
        <taxon>Agaricomycetes</taxon>
        <taxon>Agaricomycetidae</taxon>
        <taxon>Agaricales</taxon>
        <taxon>Tricholomatineae</taxon>
        <taxon>Lyophyllaceae</taxon>
        <taxon>Sphagnurus</taxon>
    </lineage>
</organism>
<dbReference type="Gene3D" id="2.170.270.10">
    <property type="entry name" value="SET domain"/>
    <property type="match status" value="1"/>
</dbReference>
<evidence type="ECO:0000313" key="3">
    <source>
        <dbReference type="Proteomes" id="UP000717328"/>
    </source>
</evidence>
<dbReference type="InterPro" id="IPR001214">
    <property type="entry name" value="SET_dom"/>
</dbReference>
<dbReference type="EMBL" id="JABCKI010000067">
    <property type="protein sequence ID" value="KAG5653208.1"/>
    <property type="molecule type" value="Genomic_DNA"/>
</dbReference>
<gene>
    <name evidence="2" type="ORF">H0H81_001759</name>
</gene>
<dbReference type="OrthoDB" id="1028014at2759"/>